<dbReference type="RefSeq" id="WP_051313983.1">
    <property type="nucleotide sequence ID" value="NZ_AUBJ02000001.1"/>
</dbReference>
<protein>
    <submittedName>
        <fullName evidence="1">Uncharacterized protein</fullName>
    </submittedName>
</protein>
<reference evidence="1 2" key="2">
    <citation type="submission" date="2022-06" db="EMBL/GenBank/DDBJ databases">
        <title>Genomic Encyclopedia of Type Strains, Phase I: the one thousand microbial genomes (KMG-I) project.</title>
        <authorList>
            <person name="Kyrpides N."/>
        </authorList>
    </citation>
    <scope>NUCLEOTIDE SEQUENCE [LARGE SCALE GENOMIC DNA]</scope>
    <source>
        <strain evidence="1 2">DSM 43889</strain>
    </source>
</reference>
<comment type="caution">
    <text evidence="1">The sequence shown here is derived from an EMBL/GenBank/DDBJ whole genome shotgun (WGS) entry which is preliminary data.</text>
</comment>
<keyword evidence="2" id="KW-1185">Reference proteome</keyword>
<proteinExistence type="predicted"/>
<organism evidence="1 2">
    <name type="scientific">Actinoalloteichus caeruleus DSM 43889</name>
    <dbReference type="NCBI Taxonomy" id="1120930"/>
    <lineage>
        <taxon>Bacteria</taxon>
        <taxon>Bacillati</taxon>
        <taxon>Actinomycetota</taxon>
        <taxon>Actinomycetes</taxon>
        <taxon>Pseudonocardiales</taxon>
        <taxon>Pseudonocardiaceae</taxon>
        <taxon>Actinoalloteichus</taxon>
        <taxon>Actinoalloteichus cyanogriseus</taxon>
    </lineage>
</organism>
<name>A0ABT1JP71_ACTCY</name>
<dbReference type="Proteomes" id="UP000791080">
    <property type="component" value="Unassembled WGS sequence"/>
</dbReference>
<gene>
    <name evidence="1" type="ORF">G443_004201</name>
</gene>
<dbReference type="EMBL" id="AUBJ02000001">
    <property type="protein sequence ID" value="MCP2333931.1"/>
    <property type="molecule type" value="Genomic_DNA"/>
</dbReference>
<evidence type="ECO:0000313" key="1">
    <source>
        <dbReference type="EMBL" id="MCP2333931.1"/>
    </source>
</evidence>
<evidence type="ECO:0000313" key="2">
    <source>
        <dbReference type="Proteomes" id="UP000791080"/>
    </source>
</evidence>
<sequence length="108" mass="12077">MFERDGSPVPGWSRDTYRAVRPAQPVWVSLGAALNQPTSGRPPVPEGLDLASEVPGELVAWERTTTGEWAGLVTFVVRRAHARAGGTRHTMWLYGRALRRREDVGRRR</sequence>
<accession>A0ABT1JP71</accession>
<reference evidence="1 2" key="1">
    <citation type="submission" date="2013-07" db="EMBL/GenBank/DDBJ databases">
        <authorList>
            <consortium name="DOE Joint Genome Institute"/>
            <person name="Reeve W."/>
            <person name="Huntemann M."/>
            <person name="Han J."/>
            <person name="Chen A."/>
            <person name="Kyrpides N."/>
            <person name="Mavromatis K."/>
            <person name="Markowitz V."/>
            <person name="Palaniappan K."/>
            <person name="Ivanova N."/>
            <person name="Schaumberg A."/>
            <person name="Pati A."/>
            <person name="Liolios K."/>
            <person name="Nordberg H.P."/>
            <person name="Cantor M.N."/>
            <person name="Hua S.X."/>
            <person name="Woyke T."/>
        </authorList>
    </citation>
    <scope>NUCLEOTIDE SEQUENCE [LARGE SCALE GENOMIC DNA]</scope>
    <source>
        <strain evidence="1 2">DSM 43889</strain>
    </source>
</reference>